<name>A0A9X3YS69_9GAMM</name>
<comment type="caution">
    <text evidence="3">The sequence shown here is derived from an EMBL/GenBank/DDBJ whole genome shotgun (WGS) entry which is preliminary data.</text>
</comment>
<organism evidence="3 4">
    <name type="scientific">Tahibacter soli</name>
    <dbReference type="NCBI Taxonomy" id="2983605"/>
    <lineage>
        <taxon>Bacteria</taxon>
        <taxon>Pseudomonadati</taxon>
        <taxon>Pseudomonadota</taxon>
        <taxon>Gammaproteobacteria</taxon>
        <taxon>Lysobacterales</taxon>
        <taxon>Rhodanobacteraceae</taxon>
        <taxon>Tahibacter</taxon>
    </lineage>
</organism>
<protein>
    <submittedName>
        <fullName evidence="3">CHAT domain-containing protein</fullName>
    </submittedName>
</protein>
<sequence>MATRPFHRVAWALLCGCFVGVAGDSAVAAGVVDSTPPDRISCSGDVREMTLPPAPASLVFVLDPASDERPGAAPALRILVLKENGRDLEWSSAPSASESASFTGMESRPPRLGMAALAVEKGQRIEVRAVHGDAGAPLLLQLHCAPTKQIQELPGCIARAEKLLNGENVEVDAKASPYCQALQLHAAATRASRQAKPIESLELYRVARTRWLEAGDAVREAAAMLGAVEQLTRLGQFAQARDLAREAQLLNRKAGNRYFMVRAQIEGCLAMRNLGLAQPAHRCLEPLPAELEKLGEWNDAANNYVNLAQFALDDGRFEAAREVLHRATRISGTQITPLTAGRLARLRAALAAGEGRIADALTASNDALSEFERAKDTRWQANVYLDVAELYRAVGATAEARIYVDAALQFLETAQAKARRASALWLRARIERDTGNTLAALVDLRTAKALFVALDMPLAAYEAELDEKEWDDGNATPFALPNPAVELPVRLRWRRDLLAATRALHQGDLHAVDAFLAAKQGDASLDMRLAVELLQARRDAALGQVVQALSRLGASADRIVELAWRAQEPGLRQMAAQRLVGVRRTFIDIALGAADGARPDIESLWKMLALTQPRSLLVLPGHARSGTRSADFERALASELLMPQGSSKVTPLAAQRALLRVWSRASGEPRPRSLVPLLADIRRHLPDDALVLIPLIGEKQAAVLAVSAKSATLGPGVDAATLLKTSADLTLLTADRTSSVNAIKTAGIATGRLLLPAAAQAPAELLVVEDPSLSGVPYAAVVWPTTDEPLVTTTKTSVVTLARWRDQEAPPTAASVFVALPRVESSTLSPMAFAQGEAEIVRAALPSQAATLVQTHELSARGLMAALEKKHAWVHVAAHGQTRAGLQGYSGLWLPSSRDGEPDQFLSWMSLVSQPVGADLLVLNACETASTDLARTGVATNFAEALSAAGVDDVVASRWSLSESASRVWLPPFYAEIGKHGIAGTSASLRDAQLALRESRHFRHPFYWASITHFSRGFPKHHRQSQVAPTTAR</sequence>
<dbReference type="RefSeq" id="WP_263540582.1">
    <property type="nucleotide sequence ID" value="NZ_JAOVZO020000020.1"/>
</dbReference>
<evidence type="ECO:0000256" key="1">
    <source>
        <dbReference type="SAM" id="SignalP"/>
    </source>
</evidence>
<feature type="signal peptide" evidence="1">
    <location>
        <begin position="1"/>
        <end position="28"/>
    </location>
</feature>
<feature type="chain" id="PRO_5040815649" evidence="1">
    <location>
        <begin position="29"/>
        <end position="1033"/>
    </location>
</feature>
<dbReference type="SUPFAM" id="SSF48452">
    <property type="entry name" value="TPR-like"/>
    <property type="match status" value="2"/>
</dbReference>
<dbReference type="Gene3D" id="1.25.40.10">
    <property type="entry name" value="Tetratricopeptide repeat domain"/>
    <property type="match status" value="1"/>
</dbReference>
<feature type="domain" description="CHAT" evidence="2">
    <location>
        <begin position="758"/>
        <end position="1013"/>
    </location>
</feature>
<evidence type="ECO:0000313" key="4">
    <source>
        <dbReference type="Proteomes" id="UP001139971"/>
    </source>
</evidence>
<keyword evidence="1" id="KW-0732">Signal</keyword>
<accession>A0A9X3YS69</accession>
<evidence type="ECO:0000259" key="2">
    <source>
        <dbReference type="Pfam" id="PF12770"/>
    </source>
</evidence>
<dbReference type="InterPro" id="IPR011990">
    <property type="entry name" value="TPR-like_helical_dom_sf"/>
</dbReference>
<evidence type="ECO:0000313" key="3">
    <source>
        <dbReference type="EMBL" id="MDC8015391.1"/>
    </source>
</evidence>
<reference evidence="3" key="1">
    <citation type="submission" date="2023-02" db="EMBL/GenBank/DDBJ databases">
        <title>Tahibacter soli sp. nov. isolated from soil.</title>
        <authorList>
            <person name="Baek J.H."/>
            <person name="Lee J.K."/>
            <person name="Choi D.G."/>
            <person name="Jeon C.O."/>
        </authorList>
    </citation>
    <scope>NUCLEOTIDE SEQUENCE</scope>
    <source>
        <strain evidence="3">BL</strain>
    </source>
</reference>
<gene>
    <name evidence="3" type="ORF">OD750_022930</name>
</gene>
<dbReference type="AlphaFoldDB" id="A0A9X3YS69"/>
<proteinExistence type="predicted"/>
<dbReference type="InterPro" id="IPR024983">
    <property type="entry name" value="CHAT_dom"/>
</dbReference>
<dbReference type="EMBL" id="JAOVZO020000020">
    <property type="protein sequence ID" value="MDC8015391.1"/>
    <property type="molecule type" value="Genomic_DNA"/>
</dbReference>
<dbReference type="Pfam" id="PF12770">
    <property type="entry name" value="CHAT"/>
    <property type="match status" value="1"/>
</dbReference>
<dbReference type="Proteomes" id="UP001139971">
    <property type="component" value="Unassembled WGS sequence"/>
</dbReference>
<keyword evidence="4" id="KW-1185">Reference proteome</keyword>